<dbReference type="InterPro" id="IPR001789">
    <property type="entry name" value="Sig_transdc_resp-reg_receiver"/>
</dbReference>
<dbReference type="PROSITE" id="PS51832">
    <property type="entry name" value="HD_GYP"/>
    <property type="match status" value="1"/>
</dbReference>
<gene>
    <name evidence="5" type="ORF">EV696_110105</name>
</gene>
<dbReference type="CDD" id="cd00077">
    <property type="entry name" value="HDc"/>
    <property type="match status" value="1"/>
</dbReference>
<dbReference type="GO" id="GO:0008081">
    <property type="term" value="F:phosphoric diester hydrolase activity"/>
    <property type="evidence" value="ECO:0007669"/>
    <property type="project" value="UniProtKB-ARBA"/>
</dbReference>
<evidence type="ECO:0000259" key="4">
    <source>
        <dbReference type="PROSITE" id="PS51832"/>
    </source>
</evidence>
<dbReference type="PROSITE" id="PS51831">
    <property type="entry name" value="HD"/>
    <property type="match status" value="1"/>
</dbReference>
<dbReference type="SMART" id="SM00448">
    <property type="entry name" value="REC"/>
    <property type="match status" value="1"/>
</dbReference>
<dbReference type="Proteomes" id="UP000295375">
    <property type="component" value="Unassembled WGS sequence"/>
</dbReference>
<evidence type="ECO:0000313" key="5">
    <source>
        <dbReference type="EMBL" id="TDQ47513.1"/>
    </source>
</evidence>
<dbReference type="InterPro" id="IPR037522">
    <property type="entry name" value="HD_GYP_dom"/>
</dbReference>
<dbReference type="PANTHER" id="PTHR45228">
    <property type="entry name" value="CYCLIC DI-GMP PHOSPHODIESTERASE TM_0186-RELATED"/>
    <property type="match status" value="1"/>
</dbReference>
<keyword evidence="1" id="KW-0597">Phosphoprotein</keyword>
<feature type="domain" description="Response regulatory" evidence="2">
    <location>
        <begin position="4"/>
        <end position="121"/>
    </location>
</feature>
<dbReference type="NCBIfam" id="TIGR00277">
    <property type="entry name" value="HDIG"/>
    <property type="match status" value="1"/>
</dbReference>
<evidence type="ECO:0000259" key="2">
    <source>
        <dbReference type="PROSITE" id="PS50110"/>
    </source>
</evidence>
<keyword evidence="6" id="KW-1185">Reference proteome</keyword>
<evidence type="ECO:0000259" key="3">
    <source>
        <dbReference type="PROSITE" id="PS51831"/>
    </source>
</evidence>
<name>A0A4R6UPV0_9GAMM</name>
<dbReference type="Gene3D" id="1.10.3210.10">
    <property type="entry name" value="Hypothetical protein af1432"/>
    <property type="match status" value="1"/>
</dbReference>
<dbReference type="OrthoDB" id="9802066at2"/>
<reference evidence="5 6" key="1">
    <citation type="submission" date="2019-03" db="EMBL/GenBank/DDBJ databases">
        <title>Genomic Encyclopedia of Type Strains, Phase IV (KMG-IV): sequencing the most valuable type-strain genomes for metagenomic binning, comparative biology and taxonomic classification.</title>
        <authorList>
            <person name="Goeker M."/>
        </authorList>
    </citation>
    <scope>NUCLEOTIDE SEQUENCE [LARGE SCALE GENOMIC DNA]</scope>
    <source>
        <strain evidence="5 6">DSM 103792</strain>
    </source>
</reference>
<dbReference type="SUPFAM" id="SSF52172">
    <property type="entry name" value="CheY-like"/>
    <property type="match status" value="1"/>
</dbReference>
<dbReference type="PROSITE" id="PS50110">
    <property type="entry name" value="RESPONSE_REGULATORY"/>
    <property type="match status" value="1"/>
</dbReference>
<proteinExistence type="predicted"/>
<dbReference type="Pfam" id="PF13487">
    <property type="entry name" value="HD_5"/>
    <property type="match status" value="1"/>
</dbReference>
<evidence type="ECO:0000313" key="6">
    <source>
        <dbReference type="Proteomes" id="UP000295375"/>
    </source>
</evidence>
<organism evidence="5 6">
    <name type="scientific">Permianibacter aggregans</name>
    <dbReference type="NCBI Taxonomy" id="1510150"/>
    <lineage>
        <taxon>Bacteria</taxon>
        <taxon>Pseudomonadati</taxon>
        <taxon>Pseudomonadota</taxon>
        <taxon>Gammaproteobacteria</taxon>
        <taxon>Pseudomonadales</taxon>
        <taxon>Pseudomonadaceae</taxon>
        <taxon>Permianibacter</taxon>
    </lineage>
</organism>
<feature type="domain" description="HD" evidence="3">
    <location>
        <begin position="170"/>
        <end position="294"/>
    </location>
</feature>
<comment type="caution">
    <text evidence="5">The sequence shown here is derived from an EMBL/GenBank/DDBJ whole genome shotgun (WGS) entry which is preliminary data.</text>
</comment>
<dbReference type="InterPro" id="IPR011006">
    <property type="entry name" value="CheY-like_superfamily"/>
</dbReference>
<dbReference type="RefSeq" id="WP_133591184.1">
    <property type="nucleotide sequence ID" value="NZ_CP037953.1"/>
</dbReference>
<dbReference type="SUPFAM" id="SSF109604">
    <property type="entry name" value="HD-domain/PDEase-like"/>
    <property type="match status" value="1"/>
</dbReference>
<dbReference type="EMBL" id="SNYM01000010">
    <property type="protein sequence ID" value="TDQ47513.1"/>
    <property type="molecule type" value="Genomic_DNA"/>
</dbReference>
<evidence type="ECO:0000256" key="1">
    <source>
        <dbReference type="PROSITE-ProRule" id="PRU00169"/>
    </source>
</evidence>
<accession>A0A4R6UPV0</accession>
<dbReference type="Gene3D" id="3.40.50.2300">
    <property type="match status" value="1"/>
</dbReference>
<protein>
    <submittedName>
        <fullName evidence="5">Putative two-component system response regulator</fullName>
    </submittedName>
</protein>
<dbReference type="InterPro" id="IPR006675">
    <property type="entry name" value="HDIG_dom"/>
</dbReference>
<feature type="domain" description="HD-GYP" evidence="4">
    <location>
        <begin position="148"/>
        <end position="349"/>
    </location>
</feature>
<dbReference type="AlphaFoldDB" id="A0A4R6UPV0"/>
<dbReference type="Pfam" id="PF00072">
    <property type="entry name" value="Response_reg"/>
    <property type="match status" value="1"/>
</dbReference>
<dbReference type="InterPro" id="IPR006674">
    <property type="entry name" value="HD_domain"/>
</dbReference>
<dbReference type="SMART" id="SM00471">
    <property type="entry name" value="HDc"/>
    <property type="match status" value="1"/>
</dbReference>
<dbReference type="InterPro" id="IPR003607">
    <property type="entry name" value="HD/PDEase_dom"/>
</dbReference>
<feature type="modified residue" description="4-aspartylphosphate" evidence="1">
    <location>
        <position position="53"/>
    </location>
</feature>
<sequence>MKGRILVVDDNSTNLAVLGELLERSGYEVRAANSGEMAVAIAPDVRPELVLLDVMMPGGIDGYETCQRLRRLSGYQGVPVLFLSADNAPQSKVKGFQVGGTDYVSKPFQADELLARISSQLELHRLRHQLEDEVARKTRKVQDLLSELNRTYEKSLALLARAGEFRDAETGNHTRRIGEYAYRMAELLGCDTSFCHHIRHAAPLHDIGKVAIPDRILLKEGPLDSEEWVVMRSHAEKGAAILRAYEEPLFLMAAEIAGNHHERFDGSGYPQGLAGQHIPLAARITTLVDTYDALRSRRPYKPAFEHERAIQVLTEGDGRTAPIHFDPELLAALVRHQDLFMEVFDKDHLVAEGNA</sequence>
<dbReference type="InterPro" id="IPR052020">
    <property type="entry name" value="Cyclic_di-GMP/3'3'-cGAMP_PDE"/>
</dbReference>
<dbReference type="GO" id="GO:0000160">
    <property type="term" value="P:phosphorelay signal transduction system"/>
    <property type="evidence" value="ECO:0007669"/>
    <property type="project" value="InterPro"/>
</dbReference>